<dbReference type="RefSeq" id="WP_065821277.1">
    <property type="nucleotide sequence ID" value="NZ_CP014672.1"/>
</dbReference>
<dbReference type="OrthoDB" id="2088072at2"/>
<keyword evidence="1" id="KW-0472">Membrane</keyword>
<evidence type="ECO:0000313" key="2">
    <source>
        <dbReference type="EMBL" id="ANW97734.1"/>
    </source>
</evidence>
<feature type="transmembrane region" description="Helical" evidence="1">
    <location>
        <begin position="53"/>
        <end position="72"/>
    </location>
</feature>
<name>A0A1B1YAD8_THEST</name>
<evidence type="ECO:0000256" key="1">
    <source>
        <dbReference type="SAM" id="Phobius"/>
    </source>
</evidence>
<proteinExistence type="predicted"/>
<organism evidence="2 3">
    <name type="scientific">Thermoclostridium stercorarium subsp. thermolacticum DSM 2910</name>
    <dbReference type="NCBI Taxonomy" id="1121336"/>
    <lineage>
        <taxon>Bacteria</taxon>
        <taxon>Bacillati</taxon>
        <taxon>Bacillota</taxon>
        <taxon>Clostridia</taxon>
        <taxon>Eubacteriales</taxon>
        <taxon>Oscillospiraceae</taxon>
        <taxon>Thermoclostridium</taxon>
    </lineage>
</organism>
<dbReference type="EMBL" id="CP014672">
    <property type="protein sequence ID" value="ANW97734.1"/>
    <property type="molecule type" value="Genomic_DNA"/>
</dbReference>
<evidence type="ECO:0000313" key="3">
    <source>
        <dbReference type="Proteomes" id="UP000092971"/>
    </source>
</evidence>
<dbReference type="AlphaFoldDB" id="A0A1B1YAD8"/>
<gene>
    <name evidence="2" type="ORF">CSTERTH_01145</name>
</gene>
<protein>
    <submittedName>
        <fullName evidence="2">Uncharacterized protein</fullName>
    </submittedName>
</protein>
<keyword evidence="1" id="KW-1133">Transmembrane helix</keyword>
<accession>A0A1B1YAD8</accession>
<sequence>MAEFCLKCFNEMENKNYKKDDVVLSKYPETCEGCGQIKHTVVKVRNKKLTNTILIAVIIANLILWPTLILLLRDSTSHQTSIDTPEEYAYYAAVYAMKNEYLKNPDDAEFQPFEEASIVSDGNNTYVVSMWIKSKNSLGVMVKSDFEILVRYEPENKQWRLLGYTEK</sequence>
<reference evidence="2 3" key="1">
    <citation type="submission" date="2016-02" db="EMBL/GenBank/DDBJ databases">
        <title>Comparison of Clostridium stercorarium subspecies using comparative genomics and transcriptomics.</title>
        <authorList>
            <person name="Schellenberg J."/>
            <person name="Thallinger G."/>
            <person name="Levin D.B."/>
            <person name="Zhang X."/>
            <person name="Alvare G."/>
            <person name="Fristensky B."/>
            <person name="Sparling R."/>
        </authorList>
    </citation>
    <scope>NUCLEOTIDE SEQUENCE [LARGE SCALE GENOMIC DNA]</scope>
    <source>
        <strain evidence="2 3">DSM 2910</strain>
    </source>
</reference>
<dbReference type="Proteomes" id="UP000092971">
    <property type="component" value="Chromosome"/>
</dbReference>
<keyword evidence="1" id="KW-0812">Transmembrane</keyword>